<keyword evidence="2 4" id="KW-0808">Transferase</keyword>
<keyword evidence="5" id="KW-1185">Reference proteome</keyword>
<dbReference type="Pfam" id="PF13692">
    <property type="entry name" value="Glyco_trans_1_4"/>
    <property type="match status" value="1"/>
</dbReference>
<dbReference type="PANTHER" id="PTHR45947:SF3">
    <property type="entry name" value="SULFOQUINOVOSYL TRANSFERASE SQD2"/>
    <property type="match status" value="1"/>
</dbReference>
<dbReference type="EMBL" id="JBHUCM010000005">
    <property type="protein sequence ID" value="MFD1536106.1"/>
    <property type="molecule type" value="Genomic_DNA"/>
</dbReference>
<reference evidence="5" key="1">
    <citation type="journal article" date="2019" name="Int. J. Syst. Evol. Microbiol.">
        <title>The Global Catalogue of Microorganisms (GCM) 10K type strain sequencing project: providing services to taxonomists for standard genome sequencing and annotation.</title>
        <authorList>
            <consortium name="The Broad Institute Genomics Platform"/>
            <consortium name="The Broad Institute Genome Sequencing Center for Infectious Disease"/>
            <person name="Wu L."/>
            <person name="Ma J."/>
        </authorList>
    </citation>
    <scope>NUCLEOTIDE SEQUENCE [LARGE SCALE GENOMIC DNA]</scope>
    <source>
        <strain evidence="5">CGMCC 1.15399</strain>
    </source>
</reference>
<dbReference type="PANTHER" id="PTHR45947">
    <property type="entry name" value="SULFOQUINOVOSYL TRANSFERASE SQD2"/>
    <property type="match status" value="1"/>
</dbReference>
<dbReference type="InterPro" id="IPR050194">
    <property type="entry name" value="Glycosyltransferase_grp1"/>
</dbReference>
<keyword evidence="1 4" id="KW-0328">Glycosyltransferase</keyword>
<dbReference type="GO" id="GO:0016757">
    <property type="term" value="F:glycosyltransferase activity"/>
    <property type="evidence" value="ECO:0007669"/>
    <property type="project" value="UniProtKB-KW"/>
</dbReference>
<evidence type="ECO:0000256" key="2">
    <source>
        <dbReference type="ARBA" id="ARBA00022679"/>
    </source>
</evidence>
<dbReference type="RefSeq" id="WP_219533822.1">
    <property type="nucleotide sequence ID" value="NZ_JAHKRM010000019.1"/>
</dbReference>
<evidence type="ECO:0000259" key="3">
    <source>
        <dbReference type="Pfam" id="PF13439"/>
    </source>
</evidence>
<evidence type="ECO:0000313" key="5">
    <source>
        <dbReference type="Proteomes" id="UP001597097"/>
    </source>
</evidence>
<evidence type="ECO:0000256" key="1">
    <source>
        <dbReference type="ARBA" id="ARBA00022676"/>
    </source>
</evidence>
<gene>
    <name evidence="4" type="ORF">ACFSJ0_03610</name>
</gene>
<comment type="caution">
    <text evidence="4">The sequence shown here is derived from an EMBL/GenBank/DDBJ whole genome shotgun (WGS) entry which is preliminary data.</text>
</comment>
<proteinExistence type="predicted"/>
<evidence type="ECO:0000313" key="4">
    <source>
        <dbReference type="EMBL" id="MFD1536106.1"/>
    </source>
</evidence>
<dbReference type="EC" id="2.4.-.-" evidence="4"/>
<dbReference type="InterPro" id="IPR028098">
    <property type="entry name" value="Glyco_trans_4-like_N"/>
</dbReference>
<dbReference type="Pfam" id="PF13439">
    <property type="entry name" value="Glyco_transf_4"/>
    <property type="match status" value="1"/>
</dbReference>
<dbReference type="Proteomes" id="UP001597097">
    <property type="component" value="Unassembled WGS sequence"/>
</dbReference>
<sequence length="376" mass="40931">MRTLHVCEVIKDLGVGGAEMLLVERLLAAPPTGVRYTVVCQSAATDELIERLRLAEIEVICLAAWPRRLRLARLAVEVRRLRPHVLNLHSPVPASLLRLTSRLSRPRPALVSTVHNVRYRLPTMLLDRATGWLDDRTVAVSPQVARAIVSRGARNLSTRIHGINVAEQRRRAGEAARTRQEWNVSESAFVIAHVGNFRPQKQHGVLIEAAAKVVDRDPRAVFLLAGTGPLQEETARRVAELQSDGVRLLGHVPDAARLIASADLLVLSSAHEGLPVVVMEALAAGVPVVSTAVGGVPDLIDNGRNGLLTRPGDPDALAGAILRAMRPDVHARLREGIRNGADPVDIGQTAEWFERLYEEVVTDGGAVPRRRKAGRL</sequence>
<protein>
    <submittedName>
        <fullName evidence="4">Glycosyltransferase</fullName>
        <ecNumber evidence="4">2.4.-.-</ecNumber>
    </submittedName>
</protein>
<accession>A0ABW4G051</accession>
<feature type="domain" description="Glycosyltransferase subfamily 4-like N-terminal" evidence="3">
    <location>
        <begin position="15"/>
        <end position="154"/>
    </location>
</feature>
<name>A0ABW4G051_9ACTN</name>
<organism evidence="4 5">
    <name type="scientific">Nonomuraea guangzhouensis</name>
    <dbReference type="NCBI Taxonomy" id="1291555"/>
    <lineage>
        <taxon>Bacteria</taxon>
        <taxon>Bacillati</taxon>
        <taxon>Actinomycetota</taxon>
        <taxon>Actinomycetes</taxon>
        <taxon>Streptosporangiales</taxon>
        <taxon>Streptosporangiaceae</taxon>
        <taxon>Nonomuraea</taxon>
    </lineage>
</organism>